<organism evidence="9 10">
    <name type="scientific">Muricomes intestini</name>
    <dbReference type="NCBI Taxonomy" id="1796634"/>
    <lineage>
        <taxon>Bacteria</taxon>
        <taxon>Bacillati</taxon>
        <taxon>Bacillota</taxon>
        <taxon>Clostridia</taxon>
        <taxon>Lachnospirales</taxon>
        <taxon>Lachnospiraceae</taxon>
        <taxon>Muricomes</taxon>
    </lineage>
</organism>
<dbReference type="RefSeq" id="WP_132379382.1">
    <property type="nucleotide sequence ID" value="NZ_DAIPCY010000064.1"/>
</dbReference>
<evidence type="ECO:0000256" key="2">
    <source>
        <dbReference type="ARBA" id="ARBA00022448"/>
    </source>
</evidence>
<evidence type="ECO:0000256" key="8">
    <source>
        <dbReference type="SAM" id="Phobius"/>
    </source>
</evidence>
<feature type="transmembrane region" description="Helical" evidence="8">
    <location>
        <begin position="134"/>
        <end position="154"/>
    </location>
</feature>
<dbReference type="PANTHER" id="PTHR32196:SF21">
    <property type="entry name" value="ABC TRANSPORTER PERMEASE PROTEIN YPHD-RELATED"/>
    <property type="match status" value="1"/>
</dbReference>
<keyword evidence="4" id="KW-0997">Cell inner membrane</keyword>
<keyword evidence="3" id="KW-1003">Cell membrane</keyword>
<keyword evidence="2" id="KW-0813">Transport</keyword>
<keyword evidence="10" id="KW-1185">Reference proteome</keyword>
<comment type="subcellular location">
    <subcellularLocation>
        <location evidence="1">Cell membrane</location>
        <topology evidence="1">Multi-pass membrane protein</topology>
    </subcellularLocation>
</comment>
<keyword evidence="5 8" id="KW-0812">Transmembrane</keyword>
<dbReference type="PANTHER" id="PTHR32196">
    <property type="entry name" value="ABC TRANSPORTER PERMEASE PROTEIN YPHD-RELATED-RELATED"/>
    <property type="match status" value="1"/>
</dbReference>
<reference evidence="9 10" key="1">
    <citation type="submission" date="2019-03" db="EMBL/GenBank/DDBJ databases">
        <title>Genomic Encyclopedia of Type Strains, Phase IV (KMG-IV): sequencing the most valuable type-strain genomes for metagenomic binning, comparative biology and taxonomic classification.</title>
        <authorList>
            <person name="Goeker M."/>
        </authorList>
    </citation>
    <scope>NUCLEOTIDE SEQUENCE [LARGE SCALE GENOMIC DNA]</scope>
    <source>
        <strain evidence="9 10">DSM 29489</strain>
    </source>
</reference>
<dbReference type="GO" id="GO:0005886">
    <property type="term" value="C:plasma membrane"/>
    <property type="evidence" value="ECO:0007669"/>
    <property type="project" value="UniProtKB-SubCell"/>
</dbReference>
<keyword evidence="6 8" id="KW-1133">Transmembrane helix</keyword>
<protein>
    <submittedName>
        <fullName evidence="9">Monosaccharide ABC transporter membrane protein (CUT2 family)</fullName>
    </submittedName>
</protein>
<name>A0A4R3KE24_9FIRM</name>
<evidence type="ECO:0000256" key="4">
    <source>
        <dbReference type="ARBA" id="ARBA00022519"/>
    </source>
</evidence>
<evidence type="ECO:0000256" key="1">
    <source>
        <dbReference type="ARBA" id="ARBA00004651"/>
    </source>
</evidence>
<accession>A0A4R3KE24</accession>
<comment type="caution">
    <text evidence="9">The sequence shown here is derived from an EMBL/GenBank/DDBJ whole genome shotgun (WGS) entry which is preliminary data.</text>
</comment>
<dbReference type="EMBL" id="SLZZ01000004">
    <property type="protein sequence ID" value="TCS81209.1"/>
    <property type="molecule type" value="Genomic_DNA"/>
</dbReference>
<evidence type="ECO:0000256" key="7">
    <source>
        <dbReference type="ARBA" id="ARBA00023136"/>
    </source>
</evidence>
<feature type="transmembrane region" description="Helical" evidence="8">
    <location>
        <begin position="16"/>
        <end position="37"/>
    </location>
</feature>
<dbReference type="Proteomes" id="UP000295726">
    <property type="component" value="Unassembled WGS sequence"/>
</dbReference>
<dbReference type="GO" id="GO:0022857">
    <property type="term" value="F:transmembrane transporter activity"/>
    <property type="evidence" value="ECO:0007669"/>
    <property type="project" value="InterPro"/>
</dbReference>
<evidence type="ECO:0000256" key="3">
    <source>
        <dbReference type="ARBA" id="ARBA00022475"/>
    </source>
</evidence>
<gene>
    <name evidence="9" type="ORF">EDD59_104142</name>
</gene>
<feature type="transmembrane region" description="Helical" evidence="8">
    <location>
        <begin position="160"/>
        <end position="180"/>
    </location>
</feature>
<proteinExistence type="predicted"/>
<dbReference type="InterPro" id="IPR001851">
    <property type="entry name" value="ABC_transp_permease"/>
</dbReference>
<evidence type="ECO:0000313" key="10">
    <source>
        <dbReference type="Proteomes" id="UP000295726"/>
    </source>
</evidence>
<dbReference type="AlphaFoldDB" id="A0A4R3KE24"/>
<evidence type="ECO:0000256" key="5">
    <source>
        <dbReference type="ARBA" id="ARBA00022692"/>
    </source>
</evidence>
<feature type="transmembrane region" description="Helical" evidence="8">
    <location>
        <begin position="95"/>
        <end position="114"/>
    </location>
</feature>
<sequence>MQTSNFKQRIKKVPPVAYMLIIIIAIFSFMEPHYLSFSNFRNVLIQSTPLMIVAFGQTCIVLTQGTDLSLGAQVSFVTVLTVFLAQRGIMLEVAMLISVCCTVLIGAVNGLIVAKGNIPPFIATYGTQNIVNSISLLLTAGSSIYFSSFTYRIVTETTILFIPLMVWVAVIVFAVVWIVLRKTKFGTNIYGLGGNREALALAGINPAANLIKTYAFAGMIAGIAGIITLCRVESGQPIVANGWEFQAVAATLLGGTSLREGKGGVTGTIFGVLLIQIIKNGLNVIGVQSIFQNAIIGSIVLAAIIIDAVVRIRAKE</sequence>
<feature type="transmembrane region" description="Helical" evidence="8">
    <location>
        <begin position="43"/>
        <end position="63"/>
    </location>
</feature>
<feature type="transmembrane region" description="Helical" evidence="8">
    <location>
        <begin position="261"/>
        <end position="278"/>
    </location>
</feature>
<dbReference type="CDD" id="cd06579">
    <property type="entry name" value="TM_PBP1_transp_AraH_like"/>
    <property type="match status" value="1"/>
</dbReference>
<keyword evidence="7 8" id="KW-0472">Membrane</keyword>
<evidence type="ECO:0000256" key="6">
    <source>
        <dbReference type="ARBA" id="ARBA00022989"/>
    </source>
</evidence>
<evidence type="ECO:0000313" key="9">
    <source>
        <dbReference type="EMBL" id="TCS81209.1"/>
    </source>
</evidence>
<dbReference type="Pfam" id="PF02653">
    <property type="entry name" value="BPD_transp_2"/>
    <property type="match status" value="1"/>
</dbReference>
<dbReference type="OrthoDB" id="9815820at2"/>
<feature type="transmembrane region" description="Helical" evidence="8">
    <location>
        <begin position="290"/>
        <end position="310"/>
    </location>
</feature>